<dbReference type="EMBL" id="JBFOLJ010000016">
    <property type="protein sequence ID" value="KAL2468734.1"/>
    <property type="molecule type" value="Genomic_DNA"/>
</dbReference>
<evidence type="ECO:0000313" key="3">
    <source>
        <dbReference type="Proteomes" id="UP001604277"/>
    </source>
</evidence>
<feature type="region of interest" description="Disordered" evidence="1">
    <location>
        <begin position="749"/>
        <end position="780"/>
    </location>
</feature>
<accession>A0ABD1PYK8</accession>
<sequence length="1089" mass="120233">MPVILLGNSIMSLENEDQKSPDEGPEKIHEVEKNLKISYSREFLLSFGNLDICKKLPSGFDESLLSEFDDGLQSIQDRPRMPGSLPSQGFRRIEYGSSPITRADSDNYSRGIYGRRGSQFSGQSDQDSDSKSNKDSDSGRHYGNQSRRPWQTPEHDGLLGSGSFPRSSGYAAGISGSKAQGNEHYQLKKSNEPYQPPRPYKAVPYSRRDTDSYNNETFGSTESTSEDRAEEERRRRASFELMRKEQQKTLQEKQKLNLEKHKADGVSDLELLEDSTEKPRVFGRNNELDSCSAAPVLNDSEKSSFASYSPASRPLVPPGFTNNILDKSFGLKSLIHPPLSEVEKTTGESLLHAGANPIQNGTRDSLEWQFSHENSLVDGQSEDKTKHAPLLYKGENINFHSASNSASNKLGMEDQLHQNSRQLDAHETLDGSRIFELDAKVLEDKIVGESKGRYPKPNLEKNIGTTLSMNGGGSDPVKRHDSKIDDKWSSVQSSKFSQWFFEEDAKPTDDITSGKPNDLLSLIVSGDKGRYQVSGLETDENLSQDFSFKSSEHTNKFRFDKPSAANGVSEHVCISNKKEIVPAVLTCEDLEQSILSEYNAKTSNVQPLLQGWSTTSANTERPSDHVGDHASGHLLSLLQKGIGPSNSTPNSSMDLGFAGKLLVAEEHGKGNAVNEPKGEVGTKNIDNLGKTLTMESLFGSAFMKELQSVEAPVSVQRGPVESTRIDAPEPHRLSIPIIDNDILSLGVDQTGLGRTNHDNSTLTSNQRKQTKPGKGGNLLGYDDSQIDSNHHTEEVPKHGGFDGVVEFQLPEEESLISVGGQNHQISTFIQTGNSGKNDFFFPNAPPDIPEKLAASNAIIKDKQIMLGSESLPFTHGPHEQIEANIPYGNLKTQQSLSQFQPPQLTHGRPLFHPMDSHRAHTTSQMKFMDPEIIVNQESPANHHFLGNMIRPPFHHSSAGVPGFDVPRFDVPVHHPSMLHQMQMSGNPPPHLLPDFTRGSPVSHPGNQPTGFIQEMNPMRGFPFGPGQTNIGTLGMPNPSPDINSRGNPESFQRLIEMELQARSKQIHSLAGGRNQGIHRHELDMGFRHR</sequence>
<dbReference type="Proteomes" id="UP001604277">
    <property type="component" value="Unassembled WGS sequence"/>
</dbReference>
<feature type="region of interest" description="Disordered" evidence="1">
    <location>
        <begin position="457"/>
        <end position="485"/>
    </location>
</feature>
<feature type="compositionally biased region" description="Basic and acidic residues" evidence="1">
    <location>
        <begin position="225"/>
        <end position="259"/>
    </location>
</feature>
<reference evidence="3" key="1">
    <citation type="submission" date="2024-07" db="EMBL/GenBank/DDBJ databases">
        <title>Two chromosome-level genome assemblies of Korean endemic species Abeliophyllum distichum and Forsythia ovata (Oleaceae).</title>
        <authorList>
            <person name="Jang H."/>
        </authorList>
    </citation>
    <scope>NUCLEOTIDE SEQUENCE [LARGE SCALE GENOMIC DNA]</scope>
</reference>
<feature type="compositionally biased region" description="Basic and acidic residues" evidence="1">
    <location>
        <begin position="128"/>
        <end position="140"/>
    </location>
</feature>
<feature type="compositionally biased region" description="Polar residues" evidence="1">
    <location>
        <begin position="758"/>
        <end position="767"/>
    </location>
</feature>
<feature type="compositionally biased region" description="Basic and acidic residues" evidence="1">
    <location>
        <begin position="476"/>
        <end position="485"/>
    </location>
</feature>
<dbReference type="PANTHER" id="PTHR34802:SF1">
    <property type="entry name" value="CHORISMATE SYNTHASE"/>
    <property type="match status" value="1"/>
</dbReference>
<comment type="caution">
    <text evidence="2">The sequence shown here is derived from an EMBL/GenBank/DDBJ whole genome shotgun (WGS) entry which is preliminary data.</text>
</comment>
<evidence type="ECO:0000256" key="1">
    <source>
        <dbReference type="SAM" id="MobiDB-lite"/>
    </source>
</evidence>
<protein>
    <recommendedName>
        <fullName evidence="4">Chorismate synthase</fullName>
    </recommendedName>
</protein>
<gene>
    <name evidence="2" type="ORF">Fot_50310</name>
</gene>
<organism evidence="2 3">
    <name type="scientific">Forsythia ovata</name>
    <dbReference type="NCBI Taxonomy" id="205694"/>
    <lineage>
        <taxon>Eukaryota</taxon>
        <taxon>Viridiplantae</taxon>
        <taxon>Streptophyta</taxon>
        <taxon>Embryophyta</taxon>
        <taxon>Tracheophyta</taxon>
        <taxon>Spermatophyta</taxon>
        <taxon>Magnoliopsida</taxon>
        <taxon>eudicotyledons</taxon>
        <taxon>Gunneridae</taxon>
        <taxon>Pentapetalae</taxon>
        <taxon>asterids</taxon>
        <taxon>lamiids</taxon>
        <taxon>Lamiales</taxon>
        <taxon>Oleaceae</taxon>
        <taxon>Forsythieae</taxon>
        <taxon>Forsythia</taxon>
    </lineage>
</organism>
<proteinExistence type="predicted"/>
<evidence type="ECO:0008006" key="4">
    <source>
        <dbReference type="Google" id="ProtNLM"/>
    </source>
</evidence>
<evidence type="ECO:0000313" key="2">
    <source>
        <dbReference type="EMBL" id="KAL2468734.1"/>
    </source>
</evidence>
<keyword evidence="3" id="KW-1185">Reference proteome</keyword>
<dbReference type="PANTHER" id="PTHR34802">
    <property type="entry name" value="CHORISMATE SYNTHASE"/>
    <property type="match status" value="1"/>
</dbReference>
<name>A0ABD1PYK8_9LAMI</name>
<feature type="region of interest" description="Disordered" evidence="1">
    <location>
        <begin position="74"/>
        <end position="259"/>
    </location>
</feature>
<dbReference type="AlphaFoldDB" id="A0ABD1PYK8"/>